<sequence length="76" mass="9050">MLRVKLMDKIRNSVIRSGSKVVDIIERIDHLKKGWTGHILHSPIDKWSKRSPCGRVYWKQLDEAYARRHIETRNII</sequence>
<reference evidence="1" key="1">
    <citation type="submission" date="2022-03" db="EMBL/GenBank/DDBJ databases">
        <authorList>
            <person name="Tunstrom K."/>
        </authorList>
    </citation>
    <scope>NUCLEOTIDE SEQUENCE</scope>
</reference>
<dbReference type="Proteomes" id="UP001153954">
    <property type="component" value="Unassembled WGS sequence"/>
</dbReference>
<organism evidence="1 2">
    <name type="scientific">Euphydryas editha</name>
    <name type="common">Edith's checkerspot</name>
    <dbReference type="NCBI Taxonomy" id="104508"/>
    <lineage>
        <taxon>Eukaryota</taxon>
        <taxon>Metazoa</taxon>
        <taxon>Ecdysozoa</taxon>
        <taxon>Arthropoda</taxon>
        <taxon>Hexapoda</taxon>
        <taxon>Insecta</taxon>
        <taxon>Pterygota</taxon>
        <taxon>Neoptera</taxon>
        <taxon>Endopterygota</taxon>
        <taxon>Lepidoptera</taxon>
        <taxon>Glossata</taxon>
        <taxon>Ditrysia</taxon>
        <taxon>Papilionoidea</taxon>
        <taxon>Nymphalidae</taxon>
        <taxon>Nymphalinae</taxon>
        <taxon>Euphydryas</taxon>
    </lineage>
</organism>
<proteinExistence type="predicted"/>
<name>A0AAU9TSW2_EUPED</name>
<evidence type="ECO:0000313" key="2">
    <source>
        <dbReference type="Proteomes" id="UP001153954"/>
    </source>
</evidence>
<protein>
    <submittedName>
        <fullName evidence="1">Uncharacterized protein</fullName>
    </submittedName>
</protein>
<accession>A0AAU9TSW2</accession>
<gene>
    <name evidence="1" type="ORF">EEDITHA_LOCUS6242</name>
</gene>
<comment type="caution">
    <text evidence="1">The sequence shown here is derived from an EMBL/GenBank/DDBJ whole genome shotgun (WGS) entry which is preliminary data.</text>
</comment>
<dbReference type="EMBL" id="CAKOGL010000009">
    <property type="protein sequence ID" value="CAH2090271.1"/>
    <property type="molecule type" value="Genomic_DNA"/>
</dbReference>
<keyword evidence="2" id="KW-1185">Reference proteome</keyword>
<evidence type="ECO:0000313" key="1">
    <source>
        <dbReference type="EMBL" id="CAH2090271.1"/>
    </source>
</evidence>
<dbReference type="AlphaFoldDB" id="A0AAU9TSW2"/>